<dbReference type="InterPro" id="IPR008949">
    <property type="entry name" value="Isoprenoid_synthase_dom_sf"/>
</dbReference>
<keyword evidence="8" id="KW-1185">Reference proteome</keyword>
<dbReference type="GO" id="GO:0000287">
    <property type="term" value="F:magnesium ion binding"/>
    <property type="evidence" value="ECO:0007669"/>
    <property type="project" value="InterPro"/>
</dbReference>
<keyword evidence="4" id="KW-0460">Magnesium</keyword>
<dbReference type="GO" id="GO:0010333">
    <property type="term" value="F:terpene synthase activity"/>
    <property type="evidence" value="ECO:0007669"/>
    <property type="project" value="InterPro"/>
</dbReference>
<dbReference type="Gene3D" id="1.10.600.10">
    <property type="entry name" value="Farnesyl Diphosphate Synthase"/>
    <property type="match status" value="1"/>
</dbReference>
<evidence type="ECO:0000256" key="2">
    <source>
        <dbReference type="ARBA" id="ARBA00004721"/>
    </source>
</evidence>
<dbReference type="OMA" id="KAYMVET"/>
<name>A0A118ETZ8_CYNCS</name>
<keyword evidence="3" id="KW-0479">Metal-binding</keyword>
<dbReference type="GO" id="GO:0016114">
    <property type="term" value="P:terpenoid biosynthetic process"/>
    <property type="evidence" value="ECO:0007669"/>
    <property type="project" value="InterPro"/>
</dbReference>
<feature type="domain" description="Terpene synthase metal-binding" evidence="6">
    <location>
        <begin position="41"/>
        <end position="226"/>
    </location>
</feature>
<proteinExistence type="predicted"/>
<reference evidence="7 8" key="1">
    <citation type="journal article" date="2016" name="Sci. Rep.">
        <title>The genome sequence of the outbreeding globe artichoke constructed de novo incorporating a phase-aware low-pass sequencing strategy of F1 progeny.</title>
        <authorList>
            <person name="Scaglione D."/>
            <person name="Reyes-Chin-Wo S."/>
            <person name="Acquadro A."/>
            <person name="Froenicke L."/>
            <person name="Portis E."/>
            <person name="Beitel C."/>
            <person name="Tirone M."/>
            <person name="Mauro R."/>
            <person name="Lo Monaco A."/>
            <person name="Mauromicale G."/>
            <person name="Faccioli P."/>
            <person name="Cattivelli L."/>
            <person name="Rieseberg L."/>
            <person name="Michelmore R."/>
            <person name="Lanteri S."/>
        </authorList>
    </citation>
    <scope>NUCLEOTIDE SEQUENCE [LARGE SCALE GENOMIC DNA]</scope>
    <source>
        <strain evidence="7">2C</strain>
    </source>
</reference>
<evidence type="ECO:0000256" key="4">
    <source>
        <dbReference type="ARBA" id="ARBA00022842"/>
    </source>
</evidence>
<feature type="non-terminal residue" evidence="7">
    <location>
        <position position="226"/>
    </location>
</feature>
<dbReference type="InterPro" id="IPR050148">
    <property type="entry name" value="Terpene_synthase-like"/>
</dbReference>
<dbReference type="InterPro" id="IPR005630">
    <property type="entry name" value="Terpene_synthase_metal-bd"/>
</dbReference>
<comment type="cofactor">
    <cofactor evidence="1">
        <name>Mg(2+)</name>
        <dbReference type="ChEBI" id="CHEBI:18420"/>
    </cofactor>
</comment>
<dbReference type="Pfam" id="PF03936">
    <property type="entry name" value="Terpene_synth_C"/>
    <property type="match status" value="1"/>
</dbReference>
<comment type="caution">
    <text evidence="7">The sequence shown here is derived from an EMBL/GenBank/DDBJ whole genome shotgun (WGS) entry which is preliminary data.</text>
</comment>
<comment type="pathway">
    <text evidence="2">Secondary metabolite biosynthesis; terpenoid biosynthesis.</text>
</comment>
<protein>
    <submittedName>
        <fullName evidence="7">Terpene synthase, metal-binding domain-containing protein</fullName>
    </submittedName>
</protein>
<evidence type="ECO:0000313" key="7">
    <source>
        <dbReference type="EMBL" id="KVE90278.1"/>
    </source>
</evidence>
<dbReference type="Proteomes" id="UP000243975">
    <property type="component" value="Unassembled WGS sequence"/>
</dbReference>
<accession>A0A118ETZ8</accession>
<dbReference type="STRING" id="59895.A0A118ETZ8"/>
<evidence type="ECO:0000259" key="6">
    <source>
        <dbReference type="Pfam" id="PF03936"/>
    </source>
</evidence>
<dbReference type="SUPFAM" id="SSF48576">
    <property type="entry name" value="Terpenoid synthases"/>
    <property type="match status" value="1"/>
</dbReference>
<gene>
    <name evidence="7" type="ORF">Ccrd_026892</name>
</gene>
<dbReference type="PANTHER" id="PTHR31225:SF120">
    <property type="entry name" value="GERMACRENE-A SYNTHASE"/>
    <property type="match status" value="1"/>
</dbReference>
<dbReference type="PANTHER" id="PTHR31225">
    <property type="entry name" value="OS04G0344100 PROTEIN-RELATED"/>
    <property type="match status" value="1"/>
</dbReference>
<dbReference type="Gramene" id="KVE90278">
    <property type="protein sequence ID" value="KVE90278"/>
    <property type="gene ID" value="Ccrd_026892"/>
</dbReference>
<keyword evidence="5" id="KW-0456">Lyase</keyword>
<dbReference type="AlphaFoldDB" id="A0A118ETZ8"/>
<evidence type="ECO:0000256" key="1">
    <source>
        <dbReference type="ARBA" id="ARBA00001946"/>
    </source>
</evidence>
<evidence type="ECO:0000313" key="8">
    <source>
        <dbReference type="Proteomes" id="UP000243975"/>
    </source>
</evidence>
<evidence type="ECO:0000256" key="3">
    <source>
        <dbReference type="ARBA" id="ARBA00022723"/>
    </source>
</evidence>
<dbReference type="EMBL" id="LEKV01010028">
    <property type="protein sequence ID" value="KVE90278.1"/>
    <property type="molecule type" value="Genomic_DNA"/>
</dbReference>
<sequence length="226" mass="26471">MSDVKVSIFFFSNLNFPLSRYTQLHRVQRKTCIICVTRWWKDMKFQSSFPYIRDRVPEIYLWILGLYLEPCYSQARIIVTKITLFLVVLDDTYDAYATIDEIRIITDAINTWEIGAVDQLPEYIKPFYRILLNEYDKLEKEYTNEGRAYNVHASKQAFQEIARGYLEEAEWLHKGYVPTFPEYMKNGLITSAYNVISKSALVGMGAIANENALAWYETHPKILKAS</sequence>
<organism evidence="7 8">
    <name type="scientific">Cynara cardunculus var. scolymus</name>
    <name type="common">Globe artichoke</name>
    <name type="synonym">Cynara scolymus</name>
    <dbReference type="NCBI Taxonomy" id="59895"/>
    <lineage>
        <taxon>Eukaryota</taxon>
        <taxon>Viridiplantae</taxon>
        <taxon>Streptophyta</taxon>
        <taxon>Embryophyta</taxon>
        <taxon>Tracheophyta</taxon>
        <taxon>Spermatophyta</taxon>
        <taxon>Magnoliopsida</taxon>
        <taxon>eudicotyledons</taxon>
        <taxon>Gunneridae</taxon>
        <taxon>Pentapetalae</taxon>
        <taxon>asterids</taxon>
        <taxon>campanulids</taxon>
        <taxon>Asterales</taxon>
        <taxon>Asteraceae</taxon>
        <taxon>Carduoideae</taxon>
        <taxon>Cardueae</taxon>
        <taxon>Carduinae</taxon>
        <taxon>Cynara</taxon>
    </lineage>
</organism>
<evidence type="ECO:0000256" key="5">
    <source>
        <dbReference type="ARBA" id="ARBA00023239"/>
    </source>
</evidence>